<dbReference type="SUPFAM" id="SSF52540">
    <property type="entry name" value="P-loop containing nucleoside triphosphate hydrolases"/>
    <property type="match status" value="1"/>
</dbReference>
<protein>
    <submittedName>
        <fullName evidence="6">ABC transporter ATP-binding protein</fullName>
    </submittedName>
</protein>
<dbReference type="RefSeq" id="WP_344754164.1">
    <property type="nucleotide sequence ID" value="NZ_BAABAE010000002.1"/>
</dbReference>
<comment type="caution">
    <text evidence="6">The sequence shown here is derived from an EMBL/GenBank/DDBJ whole genome shotgun (WGS) entry which is preliminary data.</text>
</comment>
<gene>
    <name evidence="6" type="ORF">GCM10022239_09120</name>
</gene>
<comment type="similarity">
    <text evidence="1">Belongs to the ABC transporter superfamily.</text>
</comment>
<evidence type="ECO:0000256" key="2">
    <source>
        <dbReference type="ARBA" id="ARBA00022448"/>
    </source>
</evidence>
<organism evidence="6 7">
    <name type="scientific">Leifsonella bigeumensis</name>
    <dbReference type="NCBI Taxonomy" id="433643"/>
    <lineage>
        <taxon>Bacteria</taxon>
        <taxon>Bacillati</taxon>
        <taxon>Actinomycetota</taxon>
        <taxon>Actinomycetes</taxon>
        <taxon>Micrococcales</taxon>
        <taxon>Microbacteriaceae</taxon>
        <taxon>Leifsonella</taxon>
    </lineage>
</organism>
<evidence type="ECO:0000256" key="3">
    <source>
        <dbReference type="ARBA" id="ARBA00022741"/>
    </source>
</evidence>
<dbReference type="PANTHER" id="PTHR43553">
    <property type="entry name" value="HEAVY METAL TRANSPORTER"/>
    <property type="match status" value="1"/>
</dbReference>
<accession>A0ABP7FBT6</accession>
<dbReference type="Pfam" id="PF00005">
    <property type="entry name" value="ABC_tran"/>
    <property type="match status" value="1"/>
</dbReference>
<keyword evidence="7" id="KW-1185">Reference proteome</keyword>
<keyword evidence="4 6" id="KW-0067">ATP-binding</keyword>
<dbReference type="Proteomes" id="UP001501004">
    <property type="component" value="Unassembled WGS sequence"/>
</dbReference>
<dbReference type="Gene3D" id="3.40.50.300">
    <property type="entry name" value="P-loop containing nucleotide triphosphate hydrolases"/>
    <property type="match status" value="1"/>
</dbReference>
<dbReference type="InterPro" id="IPR027417">
    <property type="entry name" value="P-loop_NTPase"/>
</dbReference>
<name>A0ABP7FBT6_9MICO</name>
<dbReference type="PANTHER" id="PTHR43553:SF24">
    <property type="entry name" value="ENERGY-COUPLING FACTOR TRANSPORTER ATP-BINDING PROTEIN ECFA1"/>
    <property type="match status" value="1"/>
</dbReference>
<evidence type="ECO:0000313" key="7">
    <source>
        <dbReference type="Proteomes" id="UP001501004"/>
    </source>
</evidence>
<evidence type="ECO:0000259" key="5">
    <source>
        <dbReference type="PROSITE" id="PS50893"/>
    </source>
</evidence>
<dbReference type="InterPro" id="IPR050095">
    <property type="entry name" value="ECF_ABC_transporter_ATP-bd"/>
</dbReference>
<dbReference type="PROSITE" id="PS00211">
    <property type="entry name" value="ABC_TRANSPORTER_1"/>
    <property type="match status" value="1"/>
</dbReference>
<dbReference type="InterPro" id="IPR003593">
    <property type="entry name" value="AAA+_ATPase"/>
</dbReference>
<keyword evidence="2" id="KW-0813">Transport</keyword>
<proteinExistence type="inferred from homology"/>
<dbReference type="SMART" id="SM00382">
    <property type="entry name" value="AAA"/>
    <property type="match status" value="1"/>
</dbReference>
<reference evidence="7" key="1">
    <citation type="journal article" date="2019" name="Int. J. Syst. Evol. Microbiol.">
        <title>The Global Catalogue of Microorganisms (GCM) 10K type strain sequencing project: providing services to taxonomists for standard genome sequencing and annotation.</title>
        <authorList>
            <consortium name="The Broad Institute Genomics Platform"/>
            <consortium name="The Broad Institute Genome Sequencing Center for Infectious Disease"/>
            <person name="Wu L."/>
            <person name="Ma J."/>
        </authorList>
    </citation>
    <scope>NUCLEOTIDE SEQUENCE [LARGE SCALE GENOMIC DNA]</scope>
    <source>
        <strain evidence="7">JCM 16949</strain>
    </source>
</reference>
<dbReference type="InterPro" id="IPR003439">
    <property type="entry name" value="ABC_transporter-like_ATP-bd"/>
</dbReference>
<dbReference type="InterPro" id="IPR017871">
    <property type="entry name" value="ABC_transporter-like_CS"/>
</dbReference>
<keyword evidence="3" id="KW-0547">Nucleotide-binding</keyword>
<dbReference type="EMBL" id="BAABAE010000002">
    <property type="protein sequence ID" value="GAA3735239.1"/>
    <property type="molecule type" value="Genomic_DNA"/>
</dbReference>
<sequence length="285" mass="30325">MISLSDVSYAYPDTDHYVLSHVDLGIEAGTVTGIVGASGAGKTTLAKLISGFIPHVDGGELSGTVVVDGVTMAEVTLAEAVSHVGLVIQSPFNQISGAKFTVREELAFGLENLGVPRDEMAERVTEVAGLLGITGLLDRSPYALSGGQQQLVAIASMIIMRTPVLVMDEPTSQLDPGGTRMVFDVMSSLRDAGVTLVIFEHKLELLREHADIVHVLADRQLIASGPSRTMLADPRLEDWGIGSTRFTDASSIARDRGLLGKDVELPVSLDDAIPLYRDFRSAKGN</sequence>
<dbReference type="GO" id="GO:0005524">
    <property type="term" value="F:ATP binding"/>
    <property type="evidence" value="ECO:0007669"/>
    <property type="project" value="UniProtKB-KW"/>
</dbReference>
<dbReference type="CDD" id="cd03225">
    <property type="entry name" value="ABC_cobalt_CbiO_domain1"/>
    <property type="match status" value="1"/>
</dbReference>
<dbReference type="PROSITE" id="PS50893">
    <property type="entry name" value="ABC_TRANSPORTER_2"/>
    <property type="match status" value="1"/>
</dbReference>
<evidence type="ECO:0000313" key="6">
    <source>
        <dbReference type="EMBL" id="GAA3735239.1"/>
    </source>
</evidence>
<feature type="domain" description="ABC transporter" evidence="5">
    <location>
        <begin position="2"/>
        <end position="243"/>
    </location>
</feature>
<dbReference type="InterPro" id="IPR015856">
    <property type="entry name" value="ABC_transpr_CbiO/EcfA_su"/>
</dbReference>
<evidence type="ECO:0000256" key="4">
    <source>
        <dbReference type="ARBA" id="ARBA00022840"/>
    </source>
</evidence>
<evidence type="ECO:0000256" key="1">
    <source>
        <dbReference type="ARBA" id="ARBA00005417"/>
    </source>
</evidence>